<keyword evidence="2 6" id="KW-0689">Ribosomal protein</keyword>
<dbReference type="InterPro" id="IPR001848">
    <property type="entry name" value="Ribosomal_uS10"/>
</dbReference>
<protein>
    <recommendedName>
        <fullName evidence="4">Small ribosomal subunit protein uS10</fullName>
    </recommendedName>
</protein>
<dbReference type="InterPro" id="IPR036838">
    <property type="entry name" value="Ribosomal_uS10_dom_sf"/>
</dbReference>
<evidence type="ECO:0000313" key="7">
    <source>
        <dbReference type="Proteomes" id="UP000243348"/>
    </source>
</evidence>
<dbReference type="InterPro" id="IPR027486">
    <property type="entry name" value="Ribosomal_uS10_dom"/>
</dbReference>
<organism evidence="6 7">
    <name type="scientific">Chroomonas mesostigmatica CCMP1168</name>
    <dbReference type="NCBI Taxonomy" id="1195612"/>
    <lineage>
        <taxon>Eukaryota</taxon>
        <taxon>Cryptophyceae</taxon>
        <taxon>Pyrenomonadales</taxon>
        <taxon>Chroomonadaceae</taxon>
        <taxon>Chroomonas</taxon>
    </lineage>
</organism>
<keyword evidence="3" id="KW-0687">Ribonucleoprotein</keyword>
<dbReference type="FunFam" id="3.30.70.600:FF:000004">
    <property type="entry name" value="30S ribosomal protein S10"/>
    <property type="match status" value="1"/>
</dbReference>
<comment type="similarity">
    <text evidence="1">Belongs to the universal ribosomal protein uS10 family.</text>
</comment>
<dbReference type="EMBL" id="CP003682">
    <property type="protein sequence ID" value="AFP65618.1"/>
    <property type="molecule type" value="Genomic_DNA"/>
</dbReference>
<evidence type="ECO:0000256" key="3">
    <source>
        <dbReference type="ARBA" id="ARBA00023274"/>
    </source>
</evidence>
<evidence type="ECO:0000256" key="1">
    <source>
        <dbReference type="ARBA" id="ARBA00007102"/>
    </source>
</evidence>
<dbReference type="PANTHER" id="PTHR11700">
    <property type="entry name" value="30S RIBOSOMAL PROTEIN S10 FAMILY MEMBER"/>
    <property type="match status" value="1"/>
</dbReference>
<feature type="domain" description="Small ribosomal subunit protein uS10" evidence="5">
    <location>
        <begin position="17"/>
        <end position="111"/>
    </location>
</feature>
<accession>J7G8Q1</accession>
<proteinExistence type="inferred from homology"/>
<dbReference type="GO" id="GO:0015935">
    <property type="term" value="C:small ribosomal subunit"/>
    <property type="evidence" value="ECO:0007669"/>
    <property type="project" value="InterPro"/>
</dbReference>
<keyword evidence="6" id="KW-0542">Nucleomorph</keyword>
<dbReference type="GO" id="GO:0006412">
    <property type="term" value="P:translation"/>
    <property type="evidence" value="ECO:0007669"/>
    <property type="project" value="InterPro"/>
</dbReference>
<dbReference type="Pfam" id="PF00338">
    <property type="entry name" value="Ribosomal_S10"/>
    <property type="match status" value="1"/>
</dbReference>
<dbReference type="NCBIfam" id="TIGR01046">
    <property type="entry name" value="uS10_euk_arch"/>
    <property type="match status" value="1"/>
</dbReference>
<dbReference type="SUPFAM" id="SSF54999">
    <property type="entry name" value="Ribosomal protein S10"/>
    <property type="match status" value="1"/>
</dbReference>
<evidence type="ECO:0000256" key="2">
    <source>
        <dbReference type="ARBA" id="ARBA00022980"/>
    </source>
</evidence>
<dbReference type="SMART" id="SM01403">
    <property type="entry name" value="Ribosomal_S10"/>
    <property type="match status" value="1"/>
</dbReference>
<name>J7G8Q1_9CRYP</name>
<dbReference type="InterPro" id="IPR005729">
    <property type="entry name" value="Ribosomal_uS10_euk/arc"/>
</dbReference>
<dbReference type="Gene3D" id="3.30.70.600">
    <property type="entry name" value="Ribosomal protein S10 domain"/>
    <property type="match status" value="1"/>
</dbReference>
<sequence length="125" mass="14318">MLGKERSSDEKKKEHIRIILASRKIRSLEKICKDIIYKGKIKNIKVKGPVKVPTKILKITTRKSPCGEGTNTWDMFEIRIHKRILDLFSSKNNAKQITSIKIEPGVDIQVSTIEKKTKKKSSESN</sequence>
<dbReference type="PRINTS" id="PR00971">
    <property type="entry name" value="RIBOSOMALS10"/>
</dbReference>
<evidence type="ECO:0000256" key="4">
    <source>
        <dbReference type="ARBA" id="ARBA00035162"/>
    </source>
</evidence>
<evidence type="ECO:0000313" key="6">
    <source>
        <dbReference type="EMBL" id="AFP65618.1"/>
    </source>
</evidence>
<reference evidence="6 7" key="1">
    <citation type="journal article" date="2012" name="Genome Biol. Evol.">
        <title>Nucleomorph genome sequence of the cryptophyte alga Chroomonas mesostigmatica CCMP1168 reveals lineage-specific gene loss and genome complexity.</title>
        <authorList>
            <person name="Moore C.E."/>
            <person name="Curtis B."/>
            <person name="Mills T."/>
            <person name="Tanifuji G."/>
            <person name="Archibald J.M."/>
        </authorList>
    </citation>
    <scope>NUCLEOTIDE SEQUENCE [LARGE SCALE GENOMIC DNA]</scope>
    <source>
        <strain evidence="6 7">CCMP1168</strain>
    </source>
</reference>
<dbReference type="AlphaFoldDB" id="J7G8Q1"/>
<dbReference type="GO" id="GO:0003735">
    <property type="term" value="F:structural constituent of ribosome"/>
    <property type="evidence" value="ECO:0007669"/>
    <property type="project" value="InterPro"/>
</dbReference>
<dbReference type="Proteomes" id="UP000243348">
    <property type="component" value="Nucleomorph 3"/>
</dbReference>
<dbReference type="HAMAP" id="MF_00508">
    <property type="entry name" value="Ribosomal_uS10"/>
    <property type="match status" value="1"/>
</dbReference>
<geneLocation type="nucleomorph" evidence="6"/>
<evidence type="ECO:0000259" key="5">
    <source>
        <dbReference type="SMART" id="SM01403"/>
    </source>
</evidence>
<gene>
    <name evidence="6" type="primary">rps20</name>
    <name evidence="6" type="ORF">CMESO_473</name>
</gene>